<dbReference type="Proteomes" id="UP000198406">
    <property type="component" value="Unassembled WGS sequence"/>
</dbReference>
<organism evidence="1 2">
    <name type="scientific">Fistulifera solaris</name>
    <name type="common">Oleaginous diatom</name>
    <dbReference type="NCBI Taxonomy" id="1519565"/>
    <lineage>
        <taxon>Eukaryota</taxon>
        <taxon>Sar</taxon>
        <taxon>Stramenopiles</taxon>
        <taxon>Ochrophyta</taxon>
        <taxon>Bacillariophyta</taxon>
        <taxon>Bacillariophyceae</taxon>
        <taxon>Bacillariophycidae</taxon>
        <taxon>Naviculales</taxon>
        <taxon>Naviculaceae</taxon>
        <taxon>Fistulifera</taxon>
    </lineage>
</organism>
<dbReference type="EMBL" id="BDSP01000162">
    <property type="protein sequence ID" value="GAX21316.1"/>
    <property type="molecule type" value="Genomic_DNA"/>
</dbReference>
<gene>
    <name evidence="1" type="ORF">FisN_1Lh150</name>
</gene>
<dbReference type="AlphaFoldDB" id="A0A1Z5K522"/>
<comment type="caution">
    <text evidence="1">The sequence shown here is derived from an EMBL/GenBank/DDBJ whole genome shotgun (WGS) entry which is preliminary data.</text>
</comment>
<accession>A0A1Z5K522</accession>
<keyword evidence="2" id="KW-1185">Reference proteome</keyword>
<name>A0A1Z5K522_FISSO</name>
<evidence type="ECO:0000313" key="2">
    <source>
        <dbReference type="Proteomes" id="UP000198406"/>
    </source>
</evidence>
<dbReference type="InParanoid" id="A0A1Z5K522"/>
<evidence type="ECO:0000313" key="1">
    <source>
        <dbReference type="EMBL" id="GAX21316.1"/>
    </source>
</evidence>
<sequence length="620" mass="69743">MVLNMHVAADTYDEKFFNKWMNTLKKSLVSRLPQPDLAFTSACNSVNLCQQALSSAQSAVVDIEKNYPNDKAFLEKAKALVEKESKVLDEAIMVCQTTAKSVLDQDTTLQILLGSKYDDSDLVTFTVLKQAGTKKLASWCTRGNAELSELMDFLKDPAQIRLYLQAGGARNGEYGRAVQIFRQLTRSFPHPANDVITRLALAVALELCSPLTRFGTSQLIDPIQRFIHYEQAYLFGELDPAFQHFQVWELRGVVDSDASNEELGWGRECLLNFRPDIAFSDDPKWRYCEIVRSDVTYKAPEWYKSPKSYDQILSGGGKCGPRAWYGRFICKAFGIPTWGLKQVGHAAISRWTTKGWTTCLGGDFKWTYWEERSGLDFQLETQARYALNNNEASYLEKVARLELIGFLNGEDTRSIRMQLIPTASTYWTSLALFQRRILKSVQRTLPVLQYSATSGISKSIRKRQDYPRGNGMVGADSVNGTVIIPAAPTCYPPKETKTVKFLDSVLGGKQLLMIGSGSITYDLPLDRLSQSREYSLQLRVCTIHRHEEPFVVTITSFTANGDVNDEQQASIDIPYTVGMWEETKQVIVRIGGFEIVSVQLKITRQSSQGLSIKDIKLVSS</sequence>
<protein>
    <submittedName>
        <fullName evidence="1">Uncharacterized protein</fullName>
    </submittedName>
</protein>
<proteinExistence type="predicted"/>
<reference evidence="1 2" key="1">
    <citation type="journal article" date="2015" name="Plant Cell">
        <title>Oil accumulation by the oleaginous diatom Fistulifera solaris as revealed by the genome and transcriptome.</title>
        <authorList>
            <person name="Tanaka T."/>
            <person name="Maeda Y."/>
            <person name="Veluchamy A."/>
            <person name="Tanaka M."/>
            <person name="Abida H."/>
            <person name="Marechal E."/>
            <person name="Bowler C."/>
            <person name="Muto M."/>
            <person name="Sunaga Y."/>
            <person name="Tanaka M."/>
            <person name="Yoshino T."/>
            <person name="Taniguchi T."/>
            <person name="Fukuda Y."/>
            <person name="Nemoto M."/>
            <person name="Matsumoto M."/>
            <person name="Wong P.S."/>
            <person name="Aburatani S."/>
            <person name="Fujibuchi W."/>
        </authorList>
    </citation>
    <scope>NUCLEOTIDE SEQUENCE [LARGE SCALE GENOMIC DNA]</scope>
    <source>
        <strain evidence="1 2">JPCC DA0580</strain>
    </source>
</reference>
<dbReference type="OrthoDB" id="46119at2759"/>